<dbReference type="Proteomes" id="UP000270291">
    <property type="component" value="Unassembled WGS sequence"/>
</dbReference>
<protein>
    <submittedName>
        <fullName evidence="2">Circadian clock protein KaiB</fullName>
    </submittedName>
</protein>
<dbReference type="InterPro" id="IPR036249">
    <property type="entry name" value="Thioredoxin-like_sf"/>
</dbReference>
<dbReference type="CDD" id="cd02978">
    <property type="entry name" value="KaiB_like"/>
    <property type="match status" value="1"/>
</dbReference>
<comment type="caution">
    <text evidence="2">The sequence shown here is derived from an EMBL/GenBank/DDBJ whole genome shotgun (WGS) entry which is preliminary data.</text>
</comment>
<dbReference type="OrthoDB" id="5458519at2"/>
<evidence type="ECO:0000313" key="2">
    <source>
        <dbReference type="EMBL" id="RSK44847.1"/>
    </source>
</evidence>
<organism evidence="2 3">
    <name type="scientific">Hymenobacter perfusus</name>
    <dbReference type="NCBI Taxonomy" id="1236770"/>
    <lineage>
        <taxon>Bacteria</taxon>
        <taxon>Pseudomonadati</taxon>
        <taxon>Bacteroidota</taxon>
        <taxon>Cytophagia</taxon>
        <taxon>Cytophagales</taxon>
        <taxon>Hymenobacteraceae</taxon>
        <taxon>Hymenobacter</taxon>
    </lineage>
</organism>
<evidence type="ECO:0000313" key="3">
    <source>
        <dbReference type="Proteomes" id="UP000270291"/>
    </source>
</evidence>
<dbReference type="PANTHER" id="PTHR41709:SF2">
    <property type="entry name" value="CIRCADIAN CLOCK PROTEIN KAIB2"/>
    <property type="match status" value="1"/>
</dbReference>
<dbReference type="EMBL" id="RWIU01000002">
    <property type="protein sequence ID" value="RSK44847.1"/>
    <property type="molecule type" value="Genomic_DNA"/>
</dbReference>
<proteinExistence type="predicted"/>
<accession>A0A3R9PSD3</accession>
<gene>
    <name evidence="2" type="ORF">EI293_07695</name>
</gene>
<name>A0A3R9PSD3_9BACT</name>
<dbReference type="InterPro" id="IPR011649">
    <property type="entry name" value="KaiB_domain"/>
</dbReference>
<feature type="domain" description="KaiB" evidence="1">
    <location>
        <begin position="18"/>
        <end position="99"/>
    </location>
</feature>
<dbReference type="SUPFAM" id="SSF52833">
    <property type="entry name" value="Thioredoxin-like"/>
    <property type="match status" value="1"/>
</dbReference>
<dbReference type="GO" id="GO:0048511">
    <property type="term" value="P:rhythmic process"/>
    <property type="evidence" value="ECO:0007669"/>
    <property type="project" value="InterPro"/>
</dbReference>
<dbReference type="InterPro" id="IPR039022">
    <property type="entry name" value="KaiB-like"/>
</dbReference>
<keyword evidence="3" id="KW-1185">Reference proteome</keyword>
<dbReference type="Pfam" id="PF07689">
    <property type="entry name" value="KaiB"/>
    <property type="match status" value="1"/>
</dbReference>
<dbReference type="AlphaFoldDB" id="A0A3R9PSD3"/>
<evidence type="ECO:0000259" key="1">
    <source>
        <dbReference type="SMART" id="SM01248"/>
    </source>
</evidence>
<dbReference type="SMART" id="SM01248">
    <property type="entry name" value="KaiB"/>
    <property type="match status" value="1"/>
</dbReference>
<sequence>MAPANPGEGASPAYVLLHLYIAGATPNSTRAVQNLKAICTQYLPGRHELLIIDIYQQPELASQQQIIASPTLVKLWPLPVRRLIGDLSDRHKVLVALGLTPPDSAPHD</sequence>
<dbReference type="Gene3D" id="3.40.30.10">
    <property type="entry name" value="Glutaredoxin"/>
    <property type="match status" value="1"/>
</dbReference>
<dbReference type="PANTHER" id="PTHR41709">
    <property type="entry name" value="KAIB-LIKE PROTEIN 1"/>
    <property type="match status" value="1"/>
</dbReference>
<reference evidence="2 3" key="1">
    <citation type="submission" date="2018-12" db="EMBL/GenBank/DDBJ databases">
        <authorList>
            <person name="Feng G."/>
            <person name="Zhu H."/>
        </authorList>
    </citation>
    <scope>NUCLEOTIDE SEQUENCE [LARGE SCALE GENOMIC DNA]</scope>
    <source>
        <strain evidence="2 3">LMG 26000</strain>
    </source>
</reference>